<dbReference type="EMBL" id="PSQE01000004">
    <property type="protein sequence ID" value="RHN61833.1"/>
    <property type="molecule type" value="Genomic_DNA"/>
</dbReference>
<feature type="compositionally biased region" description="Pro residues" evidence="2">
    <location>
        <begin position="23"/>
        <end position="38"/>
    </location>
</feature>
<feature type="coiled-coil region" evidence="1">
    <location>
        <begin position="642"/>
        <end position="754"/>
    </location>
</feature>
<reference evidence="4" key="1">
    <citation type="journal article" date="2018" name="Nat. Plants">
        <title>Whole-genome landscape of Medicago truncatula symbiotic genes.</title>
        <authorList>
            <person name="Pecrix Y."/>
            <person name="Staton S.E."/>
            <person name="Sallet E."/>
            <person name="Lelandais-Briere C."/>
            <person name="Moreau S."/>
            <person name="Carrere S."/>
            <person name="Blein T."/>
            <person name="Jardinaud M.F."/>
            <person name="Latrasse D."/>
            <person name="Zouine M."/>
            <person name="Zahm M."/>
            <person name="Kreplak J."/>
            <person name="Mayjonade B."/>
            <person name="Satge C."/>
            <person name="Perez M."/>
            <person name="Cauet S."/>
            <person name="Marande W."/>
            <person name="Chantry-Darmon C."/>
            <person name="Lopez-Roques C."/>
            <person name="Bouchez O."/>
            <person name="Berard A."/>
            <person name="Debelle F."/>
            <person name="Munos S."/>
            <person name="Bendahmane A."/>
            <person name="Berges H."/>
            <person name="Niebel A."/>
            <person name="Buitink J."/>
            <person name="Frugier F."/>
            <person name="Benhamed M."/>
            <person name="Crespi M."/>
            <person name="Gouzy J."/>
            <person name="Gamas P."/>
        </authorList>
    </citation>
    <scope>NUCLEOTIDE SEQUENCE [LARGE SCALE GENOMIC DNA]</scope>
    <source>
        <strain evidence="4">cv. Jemalong A17</strain>
    </source>
</reference>
<gene>
    <name evidence="3" type="ORF">MtrunA17_Chr4g0040901</name>
</gene>
<feature type="region of interest" description="Disordered" evidence="2">
    <location>
        <begin position="437"/>
        <end position="462"/>
    </location>
</feature>
<feature type="compositionally biased region" description="Polar residues" evidence="2">
    <location>
        <begin position="1"/>
        <end position="21"/>
    </location>
</feature>
<dbReference type="Proteomes" id="UP000265566">
    <property type="component" value="Chromosome 4"/>
</dbReference>
<evidence type="ECO:0000313" key="3">
    <source>
        <dbReference type="EMBL" id="RHN61833.1"/>
    </source>
</evidence>
<accession>A0A396IAQ4</accession>
<protein>
    <submittedName>
        <fullName evidence="3">Uncharacterized protein</fullName>
    </submittedName>
</protein>
<evidence type="ECO:0000313" key="4">
    <source>
        <dbReference type="Proteomes" id="UP000265566"/>
    </source>
</evidence>
<organism evidence="3 4">
    <name type="scientific">Medicago truncatula</name>
    <name type="common">Barrel medic</name>
    <name type="synonym">Medicago tribuloides</name>
    <dbReference type="NCBI Taxonomy" id="3880"/>
    <lineage>
        <taxon>Eukaryota</taxon>
        <taxon>Viridiplantae</taxon>
        <taxon>Streptophyta</taxon>
        <taxon>Embryophyta</taxon>
        <taxon>Tracheophyta</taxon>
        <taxon>Spermatophyta</taxon>
        <taxon>Magnoliopsida</taxon>
        <taxon>eudicotyledons</taxon>
        <taxon>Gunneridae</taxon>
        <taxon>Pentapetalae</taxon>
        <taxon>rosids</taxon>
        <taxon>fabids</taxon>
        <taxon>Fabales</taxon>
        <taxon>Fabaceae</taxon>
        <taxon>Papilionoideae</taxon>
        <taxon>50 kb inversion clade</taxon>
        <taxon>NPAAA clade</taxon>
        <taxon>Hologalegina</taxon>
        <taxon>IRL clade</taxon>
        <taxon>Trifolieae</taxon>
        <taxon>Medicago</taxon>
    </lineage>
</organism>
<dbReference type="PANTHER" id="PTHR35120">
    <property type="entry name" value="HISTONE ACETYLTRANSFERASE KAT6B-LIKE"/>
    <property type="match status" value="1"/>
</dbReference>
<sequence>MTNPIADTPNETLNPITTEQCPEQPPPPPPPPPNPQPDPHFSETLENPQIQTIPDPDSTNPNHDQEDTLMDEDPTHPQIEDDPEPEPPSPAATTVRRGHKRKKFGGKRTAAQKRKSHEKFEVIIQTLKPIPFVPDKVLDFESHKSLLERLGLWGFVHIEFDSVIRKDLVAQVIASYNSTQRCSFVNDVKIMVNRAELGRAFKLPKKNSAAGGSVVDVGELSAEDIAFLDELASNWMLLHDDTHIMTKDVMQQLGLIKEGNLEKMDWAGLMWSMLEKELKATHLEECYYASHLQHLIKSQHKELFEETLVVEVEGEGEEGVVKDEEEEGEAKDEEEEEDGVVVKDEVDGSGDVKMGGVEENQVQELEEHNIELSLGQDKVETLPVEKEQGEGEQMMDFEQSKKEETEMWFLGQKNYVGEPSLRPCHNRDRKGIDCEQVKEDEGEEEEHEQEEEEEDDVEEDEHDVGFHFSTKHHLEGMPSGTGSSIQAMEAVQMPFGSGIHLHDSSVGDFLSARDDPQMIHGSSLFGNGHKRDIGLDNHNSHHTLNGSNKRLRSDSPWSSQPIDFEGCMEQMQHFMEKARMMYASKDQAAEESAANQQVLLNELQRRDEMVAHLQKARIDQTQKTQIEVYRLEKELYMMQSLVEGYRKALKETQKAFADYRARCPQADEPLYKDVPGSGGLVLSVMDLEKERLRKEEEERIQLRELLRDFEKNCKDIEEEWLGQVGILNEHLSRVESLSDKLQALDEKVKHLKEVNAKGKISDPLESVECAPVSKAEAA</sequence>
<feature type="compositionally biased region" description="Acidic residues" evidence="2">
    <location>
        <begin position="440"/>
        <end position="462"/>
    </location>
</feature>
<dbReference type="Gramene" id="rna24333">
    <property type="protein sequence ID" value="RHN61833.1"/>
    <property type="gene ID" value="gene24333"/>
</dbReference>
<feature type="region of interest" description="Disordered" evidence="2">
    <location>
        <begin position="314"/>
        <end position="340"/>
    </location>
</feature>
<feature type="region of interest" description="Disordered" evidence="2">
    <location>
        <begin position="533"/>
        <end position="558"/>
    </location>
</feature>
<dbReference type="AlphaFoldDB" id="A0A396IAQ4"/>
<evidence type="ECO:0000256" key="2">
    <source>
        <dbReference type="SAM" id="MobiDB-lite"/>
    </source>
</evidence>
<feature type="compositionally biased region" description="Acidic residues" evidence="2">
    <location>
        <begin position="314"/>
        <end position="339"/>
    </location>
</feature>
<feature type="compositionally biased region" description="Basic residues" evidence="2">
    <location>
        <begin position="96"/>
        <end position="116"/>
    </location>
</feature>
<proteinExistence type="predicted"/>
<feature type="compositionally biased region" description="Polar residues" evidence="2">
    <location>
        <begin position="44"/>
        <end position="62"/>
    </location>
</feature>
<dbReference type="PANTHER" id="PTHR35120:SF2">
    <property type="entry name" value="AMINOTRANSFERASE-LIKE PLANT MOBILE DOMAIN-CONTAINING PROTEIN"/>
    <property type="match status" value="1"/>
</dbReference>
<keyword evidence="1" id="KW-0175">Coiled coil</keyword>
<dbReference type="OrthoDB" id="1935530at2759"/>
<comment type="caution">
    <text evidence="3">The sequence shown here is derived from an EMBL/GenBank/DDBJ whole genome shotgun (WGS) entry which is preliminary data.</text>
</comment>
<evidence type="ECO:0000256" key="1">
    <source>
        <dbReference type="SAM" id="Coils"/>
    </source>
</evidence>
<name>A0A396IAQ4_MEDTR</name>
<feature type="region of interest" description="Disordered" evidence="2">
    <location>
        <begin position="1"/>
        <end position="116"/>
    </location>
</feature>